<proteinExistence type="predicted"/>
<dbReference type="Gene3D" id="3.40.50.2000">
    <property type="entry name" value="Glycogen Phosphorylase B"/>
    <property type="match status" value="2"/>
</dbReference>
<accession>A0A372IRY9</accession>
<comment type="caution">
    <text evidence="3">The sequence shown here is derived from an EMBL/GenBank/DDBJ whole genome shotgun (WGS) entry which is preliminary data.</text>
</comment>
<dbReference type="PANTHER" id="PTHR45947:SF3">
    <property type="entry name" value="SULFOQUINOVOSYL TRANSFERASE SQD2"/>
    <property type="match status" value="1"/>
</dbReference>
<gene>
    <name evidence="3" type="ORF">D0Y96_05150</name>
</gene>
<dbReference type="Pfam" id="PF13579">
    <property type="entry name" value="Glyco_trans_4_4"/>
    <property type="match status" value="1"/>
</dbReference>
<sequence length="399" mass="44304">MKILHVIHSLSPAIGGPPEGLKQILRAYPEIGVDAEVVCLDDADAEYLRHVSCPVHPLGAVNNGLLYSPRLFPWLRQHLSRFDGVVVHGVWQWSNVTVMRAARGRLPYAVFTHGALDPWFKKQYPLKHLKKCLYWPMQYAALRSASAVLFTSRTEAELARQSFWPHTWNSVVVPYGTNPPSGDPESQRQAFFAICPAVRGRRYLLFMARIHEKKGCDLLIDAFARVADRDSELHLVMAGPDQVGLQAKLQQTATSLGITQRVHWPGLLQNDAKWGAFRGAEAFVLPSHQENFGIAVAEALACGVPVLISSQVNIWKDVVADQTGFVEDDTAEGTLRLLEKWIALAPQEREAMAGRAMPAFHRRYSTKNTAIALRALFSSGKAEAQTTGKPSSWRAADAR</sequence>
<feature type="domain" description="Glycosyl transferase family 1" evidence="1">
    <location>
        <begin position="198"/>
        <end position="352"/>
    </location>
</feature>
<dbReference type="InterPro" id="IPR050194">
    <property type="entry name" value="Glycosyltransferase_grp1"/>
</dbReference>
<dbReference type="PANTHER" id="PTHR45947">
    <property type="entry name" value="SULFOQUINOVOSYL TRANSFERASE SQD2"/>
    <property type="match status" value="1"/>
</dbReference>
<dbReference type="OrthoDB" id="9795068at2"/>
<dbReference type="Pfam" id="PF00534">
    <property type="entry name" value="Glycos_transf_1"/>
    <property type="match status" value="1"/>
</dbReference>
<evidence type="ECO:0000259" key="2">
    <source>
        <dbReference type="Pfam" id="PF13579"/>
    </source>
</evidence>
<dbReference type="AlphaFoldDB" id="A0A372IRY9"/>
<evidence type="ECO:0000313" key="3">
    <source>
        <dbReference type="EMBL" id="RFU17531.1"/>
    </source>
</evidence>
<dbReference type="InterPro" id="IPR001296">
    <property type="entry name" value="Glyco_trans_1"/>
</dbReference>
<organism evidence="3 4">
    <name type="scientific">Paracidobacterium acidisoli</name>
    <dbReference type="NCBI Taxonomy" id="2303751"/>
    <lineage>
        <taxon>Bacteria</taxon>
        <taxon>Pseudomonadati</taxon>
        <taxon>Acidobacteriota</taxon>
        <taxon>Terriglobia</taxon>
        <taxon>Terriglobales</taxon>
        <taxon>Acidobacteriaceae</taxon>
        <taxon>Paracidobacterium</taxon>
    </lineage>
</organism>
<keyword evidence="3" id="KW-0808">Transferase</keyword>
<dbReference type="SUPFAM" id="SSF53756">
    <property type="entry name" value="UDP-Glycosyltransferase/glycogen phosphorylase"/>
    <property type="match status" value="1"/>
</dbReference>
<evidence type="ECO:0000313" key="4">
    <source>
        <dbReference type="Proteomes" id="UP000264702"/>
    </source>
</evidence>
<protein>
    <submittedName>
        <fullName evidence="3">Glycosyltransferase</fullName>
    </submittedName>
</protein>
<dbReference type="InterPro" id="IPR028098">
    <property type="entry name" value="Glyco_trans_4-like_N"/>
</dbReference>
<dbReference type="EMBL" id="QVQT01000002">
    <property type="protein sequence ID" value="RFU17531.1"/>
    <property type="molecule type" value="Genomic_DNA"/>
</dbReference>
<reference evidence="3 4" key="1">
    <citation type="submission" date="2018-08" db="EMBL/GenBank/DDBJ databases">
        <title>Acidipila sp. 4G-K13, an acidobacterium isolated from forest soil.</title>
        <authorList>
            <person name="Gao Z.-H."/>
            <person name="Qiu L.-H."/>
        </authorList>
    </citation>
    <scope>NUCLEOTIDE SEQUENCE [LARGE SCALE GENOMIC DNA]</scope>
    <source>
        <strain evidence="3 4">4G-K13</strain>
    </source>
</reference>
<feature type="domain" description="Glycosyltransferase subfamily 4-like N-terminal" evidence="2">
    <location>
        <begin position="15"/>
        <end position="176"/>
    </location>
</feature>
<dbReference type="GO" id="GO:0016757">
    <property type="term" value="F:glycosyltransferase activity"/>
    <property type="evidence" value="ECO:0007669"/>
    <property type="project" value="InterPro"/>
</dbReference>
<dbReference type="RefSeq" id="WP_117298281.1">
    <property type="nucleotide sequence ID" value="NZ_QVQT02000002.1"/>
</dbReference>
<name>A0A372IRY9_9BACT</name>
<evidence type="ECO:0000259" key="1">
    <source>
        <dbReference type="Pfam" id="PF00534"/>
    </source>
</evidence>
<dbReference type="Proteomes" id="UP000264702">
    <property type="component" value="Unassembled WGS sequence"/>
</dbReference>
<keyword evidence="4" id="KW-1185">Reference proteome</keyword>